<name>A0AAQ3UKE4_PASNO</name>
<proteinExistence type="predicted"/>
<evidence type="ECO:0000313" key="2">
    <source>
        <dbReference type="Proteomes" id="UP001341281"/>
    </source>
</evidence>
<organism evidence="1 2">
    <name type="scientific">Paspalum notatum var. saurae</name>
    <dbReference type="NCBI Taxonomy" id="547442"/>
    <lineage>
        <taxon>Eukaryota</taxon>
        <taxon>Viridiplantae</taxon>
        <taxon>Streptophyta</taxon>
        <taxon>Embryophyta</taxon>
        <taxon>Tracheophyta</taxon>
        <taxon>Spermatophyta</taxon>
        <taxon>Magnoliopsida</taxon>
        <taxon>Liliopsida</taxon>
        <taxon>Poales</taxon>
        <taxon>Poaceae</taxon>
        <taxon>PACMAD clade</taxon>
        <taxon>Panicoideae</taxon>
        <taxon>Andropogonodae</taxon>
        <taxon>Paspaleae</taxon>
        <taxon>Paspalinae</taxon>
        <taxon>Paspalum</taxon>
    </lineage>
</organism>
<accession>A0AAQ3UKE4</accession>
<dbReference type="EMBL" id="CP144752">
    <property type="protein sequence ID" value="WVZ90804.1"/>
    <property type="molecule type" value="Genomic_DNA"/>
</dbReference>
<protein>
    <submittedName>
        <fullName evidence="1">Uncharacterized protein</fullName>
    </submittedName>
</protein>
<sequence>MLPGVEAVRVAAIPEARNRAAPRRRPEKLSEDLDEDDYFDTTRGFGDKLDDDLFFDGRR</sequence>
<gene>
    <name evidence="1" type="ORF">U9M48_037066</name>
</gene>
<keyword evidence="2" id="KW-1185">Reference proteome</keyword>
<reference evidence="1 2" key="1">
    <citation type="submission" date="2024-02" db="EMBL/GenBank/DDBJ databases">
        <title>High-quality chromosome-scale genome assembly of Pensacola bahiagrass (Paspalum notatum Flugge var. saurae).</title>
        <authorList>
            <person name="Vega J.M."/>
            <person name="Podio M."/>
            <person name="Orjuela J."/>
            <person name="Siena L.A."/>
            <person name="Pessino S.C."/>
            <person name="Combes M.C."/>
            <person name="Mariac C."/>
            <person name="Albertini E."/>
            <person name="Pupilli F."/>
            <person name="Ortiz J.P.A."/>
            <person name="Leblanc O."/>
        </authorList>
    </citation>
    <scope>NUCLEOTIDE SEQUENCE [LARGE SCALE GENOMIC DNA]</scope>
    <source>
        <strain evidence="1">R1</strain>
        <tissue evidence="1">Leaf</tissue>
    </source>
</reference>
<dbReference type="Proteomes" id="UP001341281">
    <property type="component" value="Chromosome 08"/>
</dbReference>
<evidence type="ECO:0000313" key="1">
    <source>
        <dbReference type="EMBL" id="WVZ90804.1"/>
    </source>
</evidence>
<dbReference type="AlphaFoldDB" id="A0AAQ3UKE4"/>